<dbReference type="AlphaFoldDB" id="A0AAV4MKZ7"/>
<dbReference type="EMBL" id="BPLQ01000575">
    <property type="protein sequence ID" value="GIX73081.1"/>
    <property type="molecule type" value="Genomic_DNA"/>
</dbReference>
<name>A0AAV4MKZ7_9ARAC</name>
<evidence type="ECO:0000313" key="2">
    <source>
        <dbReference type="Proteomes" id="UP001054837"/>
    </source>
</evidence>
<proteinExistence type="predicted"/>
<accession>A0AAV4MKZ7</accession>
<dbReference type="Proteomes" id="UP001054837">
    <property type="component" value="Unassembled WGS sequence"/>
</dbReference>
<evidence type="ECO:0000313" key="1">
    <source>
        <dbReference type="EMBL" id="GIX73081.1"/>
    </source>
</evidence>
<organism evidence="1 2">
    <name type="scientific">Caerostris darwini</name>
    <dbReference type="NCBI Taxonomy" id="1538125"/>
    <lineage>
        <taxon>Eukaryota</taxon>
        <taxon>Metazoa</taxon>
        <taxon>Ecdysozoa</taxon>
        <taxon>Arthropoda</taxon>
        <taxon>Chelicerata</taxon>
        <taxon>Arachnida</taxon>
        <taxon>Araneae</taxon>
        <taxon>Araneomorphae</taxon>
        <taxon>Entelegynae</taxon>
        <taxon>Araneoidea</taxon>
        <taxon>Araneidae</taxon>
        <taxon>Caerostris</taxon>
    </lineage>
</organism>
<gene>
    <name evidence="1" type="ORF">CDAR_440791</name>
</gene>
<comment type="caution">
    <text evidence="1">The sequence shown here is derived from an EMBL/GenBank/DDBJ whole genome shotgun (WGS) entry which is preliminary data.</text>
</comment>
<sequence length="76" mass="8264">MCACAPPPEGPLSPESLQIDQQLLCSCSPLPGHARYADAGAVVCVVGKWPDTSYSGYLGKRMDYSETQREKLEDMD</sequence>
<reference evidence="1 2" key="1">
    <citation type="submission" date="2021-06" db="EMBL/GenBank/DDBJ databases">
        <title>Caerostris darwini draft genome.</title>
        <authorList>
            <person name="Kono N."/>
            <person name="Arakawa K."/>
        </authorList>
    </citation>
    <scope>NUCLEOTIDE SEQUENCE [LARGE SCALE GENOMIC DNA]</scope>
</reference>
<protein>
    <submittedName>
        <fullName evidence="1">Uncharacterized protein</fullName>
    </submittedName>
</protein>
<keyword evidence="2" id="KW-1185">Reference proteome</keyword>